<dbReference type="Gene3D" id="1.25.40.10">
    <property type="entry name" value="Tetratricopeptide repeat domain"/>
    <property type="match status" value="1"/>
</dbReference>
<dbReference type="EMBL" id="HBGG01010402">
    <property type="protein sequence ID" value="CAD9203011.1"/>
    <property type="molecule type" value="Transcribed_RNA"/>
</dbReference>
<organism evidence="2">
    <name type="scientific">Tetraselmis chuii</name>
    <dbReference type="NCBI Taxonomy" id="63592"/>
    <lineage>
        <taxon>Eukaryota</taxon>
        <taxon>Viridiplantae</taxon>
        <taxon>Chlorophyta</taxon>
        <taxon>core chlorophytes</taxon>
        <taxon>Chlorodendrophyceae</taxon>
        <taxon>Chlorodendrales</taxon>
        <taxon>Chlorodendraceae</taxon>
        <taxon>Tetraselmis</taxon>
    </lineage>
</organism>
<accession>A0A7S1SM14</accession>
<dbReference type="SMART" id="SM00671">
    <property type="entry name" value="SEL1"/>
    <property type="match status" value="2"/>
</dbReference>
<evidence type="ECO:0000313" key="2">
    <source>
        <dbReference type="EMBL" id="CAD9203011.1"/>
    </source>
</evidence>
<dbReference type="SUPFAM" id="SSF81901">
    <property type="entry name" value="HCP-like"/>
    <property type="match status" value="1"/>
</dbReference>
<dbReference type="AlphaFoldDB" id="A0A7S1SM14"/>
<dbReference type="Pfam" id="PF08238">
    <property type="entry name" value="Sel1"/>
    <property type="match status" value="2"/>
</dbReference>
<proteinExistence type="predicted"/>
<dbReference type="InterPro" id="IPR006597">
    <property type="entry name" value="Sel1-like"/>
</dbReference>
<evidence type="ECO:0000256" key="1">
    <source>
        <dbReference type="SAM" id="MobiDB-lite"/>
    </source>
</evidence>
<sequence length="156" mass="16778">MHGIGLEQNSKRAFQWFEKSAAQEFARAEDALGRCYIYGVGTAVNVSKGQELLTLAAQHGFTPAAVRRAPRSFVEACSAFFSRLSRKQAASHPEGESRRGAITDSNGHKSSSFLATSARSFGLGPSPTVSFAVQHRFNSVTTRDQLTSAAASGPRR</sequence>
<name>A0A7S1SM14_9CHLO</name>
<dbReference type="InterPro" id="IPR011990">
    <property type="entry name" value="TPR-like_helical_dom_sf"/>
</dbReference>
<feature type="region of interest" description="Disordered" evidence="1">
    <location>
        <begin position="84"/>
        <end position="109"/>
    </location>
</feature>
<protein>
    <submittedName>
        <fullName evidence="2">Uncharacterized protein</fullName>
    </submittedName>
</protein>
<gene>
    <name evidence="2" type="ORF">TCHU04912_LOCUS5246</name>
</gene>
<reference evidence="2" key="1">
    <citation type="submission" date="2021-01" db="EMBL/GenBank/DDBJ databases">
        <authorList>
            <person name="Corre E."/>
            <person name="Pelletier E."/>
            <person name="Niang G."/>
            <person name="Scheremetjew M."/>
            <person name="Finn R."/>
            <person name="Kale V."/>
            <person name="Holt S."/>
            <person name="Cochrane G."/>
            <person name="Meng A."/>
            <person name="Brown T."/>
            <person name="Cohen L."/>
        </authorList>
    </citation>
    <scope>NUCLEOTIDE SEQUENCE</scope>
    <source>
        <strain evidence="2">PLY429</strain>
    </source>
</reference>